<protein>
    <recommendedName>
        <fullName evidence="4">Secreted protein</fullName>
    </recommendedName>
</protein>
<sequence length="110" mass="11875">MRLSFSRWNAGLRILLCLTHFSPSWPTSPPPSSLASSGNLSFSKWPSLLDITSLVTSASMIVTLGVGPNQESAVLPCSRTFLSRNGATRAEMSWHRSGSGFDQASLFSRA</sequence>
<evidence type="ECO:0000256" key="1">
    <source>
        <dbReference type="SAM" id="SignalP"/>
    </source>
</evidence>
<proteinExistence type="predicted"/>
<feature type="signal peptide" evidence="1">
    <location>
        <begin position="1"/>
        <end position="26"/>
    </location>
</feature>
<accession>A0AAV5CM90</accession>
<feature type="chain" id="PRO_5043853860" description="Secreted protein" evidence="1">
    <location>
        <begin position="27"/>
        <end position="110"/>
    </location>
</feature>
<evidence type="ECO:0000313" key="3">
    <source>
        <dbReference type="Proteomes" id="UP001054889"/>
    </source>
</evidence>
<organism evidence="2 3">
    <name type="scientific">Eleusine coracana subsp. coracana</name>
    <dbReference type="NCBI Taxonomy" id="191504"/>
    <lineage>
        <taxon>Eukaryota</taxon>
        <taxon>Viridiplantae</taxon>
        <taxon>Streptophyta</taxon>
        <taxon>Embryophyta</taxon>
        <taxon>Tracheophyta</taxon>
        <taxon>Spermatophyta</taxon>
        <taxon>Magnoliopsida</taxon>
        <taxon>Liliopsida</taxon>
        <taxon>Poales</taxon>
        <taxon>Poaceae</taxon>
        <taxon>PACMAD clade</taxon>
        <taxon>Chloridoideae</taxon>
        <taxon>Cynodonteae</taxon>
        <taxon>Eleusininae</taxon>
        <taxon>Eleusine</taxon>
    </lineage>
</organism>
<dbReference type="EMBL" id="BQKI01000007">
    <property type="protein sequence ID" value="GJM99468.1"/>
    <property type="molecule type" value="Genomic_DNA"/>
</dbReference>
<keyword evidence="3" id="KW-1185">Reference proteome</keyword>
<dbReference type="Proteomes" id="UP001054889">
    <property type="component" value="Unassembled WGS sequence"/>
</dbReference>
<reference evidence="2" key="1">
    <citation type="journal article" date="2018" name="DNA Res.">
        <title>Multiple hybrid de novo genome assembly of finger millet, an orphan allotetraploid crop.</title>
        <authorList>
            <person name="Hatakeyama M."/>
            <person name="Aluri S."/>
            <person name="Balachadran M.T."/>
            <person name="Sivarajan S.R."/>
            <person name="Patrignani A."/>
            <person name="Gruter S."/>
            <person name="Poveda L."/>
            <person name="Shimizu-Inatsugi R."/>
            <person name="Baeten J."/>
            <person name="Francoijs K.J."/>
            <person name="Nataraja K.N."/>
            <person name="Reddy Y.A.N."/>
            <person name="Phadnis S."/>
            <person name="Ravikumar R.L."/>
            <person name="Schlapbach R."/>
            <person name="Sreeman S.M."/>
            <person name="Shimizu K.K."/>
        </authorList>
    </citation>
    <scope>NUCLEOTIDE SEQUENCE</scope>
</reference>
<evidence type="ECO:0000313" key="2">
    <source>
        <dbReference type="EMBL" id="GJM99468.1"/>
    </source>
</evidence>
<name>A0AAV5CM90_ELECO</name>
<gene>
    <name evidence="2" type="primary">ga16566</name>
    <name evidence="2" type="ORF">PR202_ga16566</name>
</gene>
<dbReference type="AlphaFoldDB" id="A0AAV5CM90"/>
<keyword evidence="1" id="KW-0732">Signal</keyword>
<reference evidence="2" key="2">
    <citation type="submission" date="2021-12" db="EMBL/GenBank/DDBJ databases">
        <title>Resequencing data analysis of finger millet.</title>
        <authorList>
            <person name="Hatakeyama M."/>
            <person name="Aluri S."/>
            <person name="Balachadran M.T."/>
            <person name="Sivarajan S.R."/>
            <person name="Poveda L."/>
            <person name="Shimizu-Inatsugi R."/>
            <person name="Schlapbach R."/>
            <person name="Sreeman S.M."/>
            <person name="Shimizu K.K."/>
        </authorList>
    </citation>
    <scope>NUCLEOTIDE SEQUENCE</scope>
</reference>
<evidence type="ECO:0008006" key="4">
    <source>
        <dbReference type="Google" id="ProtNLM"/>
    </source>
</evidence>
<comment type="caution">
    <text evidence="2">The sequence shown here is derived from an EMBL/GenBank/DDBJ whole genome shotgun (WGS) entry which is preliminary data.</text>
</comment>